<feature type="transmembrane region" description="Helical" evidence="8">
    <location>
        <begin position="517"/>
        <end position="537"/>
    </location>
</feature>
<dbReference type="GO" id="GO:0016887">
    <property type="term" value="F:ATP hydrolysis activity"/>
    <property type="evidence" value="ECO:0007669"/>
    <property type="project" value="InterPro"/>
</dbReference>
<dbReference type="PANTHER" id="PTHR33567">
    <property type="entry name" value="CHROMATE ION TRANSPORTER (EUROFUNG)"/>
    <property type="match status" value="1"/>
</dbReference>
<evidence type="ECO:0000256" key="4">
    <source>
        <dbReference type="ARBA" id="ARBA00022692"/>
    </source>
</evidence>
<evidence type="ECO:0000259" key="9">
    <source>
        <dbReference type="PROSITE" id="PS50893"/>
    </source>
</evidence>
<evidence type="ECO:0000313" key="11">
    <source>
        <dbReference type="Proteomes" id="UP000243799"/>
    </source>
</evidence>
<dbReference type="AlphaFoldDB" id="A0A1I1CNC9"/>
<dbReference type="GO" id="GO:0015109">
    <property type="term" value="F:chromate transmembrane transporter activity"/>
    <property type="evidence" value="ECO:0007669"/>
    <property type="project" value="InterPro"/>
</dbReference>
<feature type="transmembrane region" description="Helical" evidence="8">
    <location>
        <begin position="549"/>
        <end position="578"/>
    </location>
</feature>
<dbReference type="Gene3D" id="3.40.50.300">
    <property type="entry name" value="P-loop containing nucleotide triphosphate hydrolases"/>
    <property type="match status" value="1"/>
</dbReference>
<keyword evidence="5 8" id="KW-1133">Transmembrane helix</keyword>
<keyword evidence="6 8" id="KW-0472">Membrane</keyword>
<accession>A0A1I1CNC9</accession>
<feature type="transmembrane region" description="Helical" evidence="8">
    <location>
        <begin position="340"/>
        <end position="360"/>
    </location>
</feature>
<feature type="transmembrane region" description="Helical" evidence="8">
    <location>
        <begin position="477"/>
        <end position="497"/>
    </location>
</feature>
<evidence type="ECO:0000256" key="6">
    <source>
        <dbReference type="ARBA" id="ARBA00023136"/>
    </source>
</evidence>
<dbReference type="InterPro" id="IPR005226">
    <property type="entry name" value="UPF0014_fam"/>
</dbReference>
<comment type="similarity">
    <text evidence="2">Belongs to the chromate ion transporter (CHR) (TC 2.A.51) family.</text>
</comment>
<dbReference type="Proteomes" id="UP000243799">
    <property type="component" value="Unassembled WGS sequence"/>
</dbReference>
<sequence>MSTVPGFLLDRVTVTRGPTRLLDGVCARLPAGACTAVVGPSGAGKSTLLRLLNRLEDPSTGQILLNGTPLTELDVLALRRRVGLVAQQPGAAHHHHQRSALLPAIDSTKVVGLISLPGAMTGLILAGVDPLTAIRYQIWSCTCCSPPPPSPHSPPPDSPNTPCSTTPTASSHSPNPTNRAHPPPHLRGMRAGHGRRCAAVSDTPHSQLQPWLHSTVEKNEERHPPSSEPASLDVIPLRTATWAWFLISLQTFGGPAGQIAVMQRTLVEEKRWIGHQRFLHALNYCMLLPGPEAQQLAIYVGWLLNGRRGGIIAGTLFVLPGMLALLALSAIYVAFGDTTLVTAIFAGLAPAVVAIVAQAVARVGKRALHHPALVAIAAAGFIALAVFAVPFPIVIAAAAAIGWALGRFAPSTIKPPPTNGAADGPAPLIADDTLHHEPPSARRGLTVLGVGLLLWAAPIAAVAVFTGVGSTLTTQGLFFSGTAVVTFGGAYAVLAFVAQRAVEVYGWLSAQDMVRGLALAESTPGPLIMVVQFVAFLGAYHHPGGLDPWVAGVLGALLTTWVTFVPCFLFILLGAPYVERLRHNRAISTALTGITAAVVGVIANLALYFALHTLFTTSEAHRFGPLQLNLPELASFRSVPAAITAIAFVLVFALRWPMLRTLAVCAGLGATAALLGLPLT</sequence>
<dbReference type="PROSITE" id="PS50893">
    <property type="entry name" value="ABC_TRANSPORTER_2"/>
    <property type="match status" value="1"/>
</dbReference>
<proteinExistence type="inferred from homology"/>
<feature type="compositionally biased region" description="Low complexity" evidence="7">
    <location>
        <begin position="160"/>
        <end position="177"/>
    </location>
</feature>
<dbReference type="InterPro" id="IPR027417">
    <property type="entry name" value="P-loop_NTPase"/>
</dbReference>
<feature type="domain" description="ABC transporter" evidence="9">
    <location>
        <begin position="7"/>
        <end position="244"/>
    </location>
</feature>
<dbReference type="EMBL" id="FOKG01000036">
    <property type="protein sequence ID" value="SFB63562.1"/>
    <property type="molecule type" value="Genomic_DNA"/>
</dbReference>
<comment type="subcellular location">
    <subcellularLocation>
        <location evidence="1">Cell membrane</location>
        <topology evidence="1">Multi-pass membrane protein</topology>
    </subcellularLocation>
</comment>
<dbReference type="GO" id="GO:0005886">
    <property type="term" value="C:plasma membrane"/>
    <property type="evidence" value="ECO:0007669"/>
    <property type="project" value="UniProtKB-SubCell"/>
</dbReference>
<dbReference type="NCBIfam" id="TIGR00937">
    <property type="entry name" value="2A51"/>
    <property type="match status" value="1"/>
</dbReference>
<dbReference type="Pfam" id="PF00005">
    <property type="entry name" value="ABC_tran"/>
    <property type="match status" value="1"/>
</dbReference>
<dbReference type="InterPro" id="IPR014047">
    <property type="entry name" value="Chr_Tranpt_l_chain"/>
</dbReference>
<feature type="compositionally biased region" description="Basic residues" evidence="7">
    <location>
        <begin position="182"/>
        <end position="196"/>
    </location>
</feature>
<evidence type="ECO:0000256" key="2">
    <source>
        <dbReference type="ARBA" id="ARBA00005262"/>
    </source>
</evidence>
<evidence type="ECO:0000256" key="1">
    <source>
        <dbReference type="ARBA" id="ARBA00004651"/>
    </source>
</evidence>
<dbReference type="RefSeq" id="WP_091679546.1">
    <property type="nucleotide sequence ID" value="NZ_FOKG01000036.1"/>
</dbReference>
<gene>
    <name evidence="10" type="ORF">SAMN05216266_1365</name>
</gene>
<keyword evidence="11" id="KW-1185">Reference proteome</keyword>
<dbReference type="GO" id="GO:0005524">
    <property type="term" value="F:ATP binding"/>
    <property type="evidence" value="ECO:0007669"/>
    <property type="project" value="InterPro"/>
</dbReference>
<reference evidence="11" key="1">
    <citation type="submission" date="2016-10" db="EMBL/GenBank/DDBJ databases">
        <authorList>
            <person name="Varghese N."/>
            <person name="Submissions S."/>
        </authorList>
    </citation>
    <scope>NUCLEOTIDE SEQUENCE [LARGE SCALE GENOMIC DNA]</scope>
    <source>
        <strain evidence="11">CGMCC 4.3568</strain>
    </source>
</reference>
<feature type="transmembrane region" description="Helical" evidence="8">
    <location>
        <begin position="590"/>
        <end position="615"/>
    </location>
</feature>
<feature type="transmembrane region" description="Helical" evidence="8">
    <location>
        <begin position="372"/>
        <end position="405"/>
    </location>
</feature>
<dbReference type="Pfam" id="PF03649">
    <property type="entry name" value="UPF0014"/>
    <property type="match status" value="1"/>
</dbReference>
<keyword evidence="4 8" id="KW-0812">Transmembrane</keyword>
<evidence type="ECO:0000256" key="8">
    <source>
        <dbReference type="SAM" id="Phobius"/>
    </source>
</evidence>
<evidence type="ECO:0000256" key="5">
    <source>
        <dbReference type="ARBA" id="ARBA00022989"/>
    </source>
</evidence>
<feature type="region of interest" description="Disordered" evidence="7">
    <location>
        <begin position="146"/>
        <end position="210"/>
    </location>
</feature>
<dbReference type="SUPFAM" id="SSF52540">
    <property type="entry name" value="P-loop containing nucleoside triphosphate hydrolases"/>
    <property type="match status" value="1"/>
</dbReference>
<dbReference type="STRING" id="490629.SAMN05216266_1365"/>
<feature type="transmembrane region" description="Helical" evidence="8">
    <location>
        <begin position="661"/>
        <end position="679"/>
    </location>
</feature>
<feature type="transmembrane region" description="Helical" evidence="8">
    <location>
        <begin position="445"/>
        <end position="465"/>
    </location>
</feature>
<name>A0A1I1CNC9_9PSEU</name>
<evidence type="ECO:0000256" key="7">
    <source>
        <dbReference type="SAM" id="MobiDB-lite"/>
    </source>
</evidence>
<feature type="transmembrane region" description="Helical" evidence="8">
    <location>
        <begin position="635"/>
        <end position="654"/>
    </location>
</feature>
<dbReference type="PANTHER" id="PTHR33567:SF3">
    <property type="entry name" value="CHROMATE ION TRANSPORTER (EUROFUNG)"/>
    <property type="match status" value="1"/>
</dbReference>
<feature type="compositionally biased region" description="Pro residues" evidence="7">
    <location>
        <begin position="146"/>
        <end position="159"/>
    </location>
</feature>
<dbReference type="Pfam" id="PF02417">
    <property type="entry name" value="Chromate_transp"/>
    <property type="match status" value="2"/>
</dbReference>
<dbReference type="InterPro" id="IPR003439">
    <property type="entry name" value="ABC_transporter-like_ATP-bd"/>
</dbReference>
<organism evidence="10 11">
    <name type="scientific">Amycolatopsis marina</name>
    <dbReference type="NCBI Taxonomy" id="490629"/>
    <lineage>
        <taxon>Bacteria</taxon>
        <taxon>Bacillati</taxon>
        <taxon>Actinomycetota</taxon>
        <taxon>Actinomycetes</taxon>
        <taxon>Pseudonocardiales</taxon>
        <taxon>Pseudonocardiaceae</taxon>
        <taxon>Amycolatopsis</taxon>
    </lineage>
</organism>
<keyword evidence="3" id="KW-1003">Cell membrane</keyword>
<protein>
    <submittedName>
        <fullName evidence="10">Chromate transporter, chromate ion transporter (CHR) family</fullName>
    </submittedName>
</protein>
<dbReference type="InterPro" id="IPR003370">
    <property type="entry name" value="Chromate_transpt"/>
</dbReference>
<evidence type="ECO:0000313" key="10">
    <source>
        <dbReference type="EMBL" id="SFB63562.1"/>
    </source>
</evidence>
<feature type="transmembrane region" description="Helical" evidence="8">
    <location>
        <begin position="310"/>
        <end position="333"/>
    </location>
</feature>
<evidence type="ECO:0000256" key="3">
    <source>
        <dbReference type="ARBA" id="ARBA00022475"/>
    </source>
</evidence>